<organism evidence="1 2">
    <name type="scientific">Methylomonas denitrificans</name>
    <dbReference type="NCBI Taxonomy" id="1538553"/>
    <lineage>
        <taxon>Bacteria</taxon>
        <taxon>Pseudomonadati</taxon>
        <taxon>Pseudomonadota</taxon>
        <taxon>Gammaproteobacteria</taxon>
        <taxon>Methylococcales</taxon>
        <taxon>Methylococcaceae</taxon>
        <taxon>Methylomonas</taxon>
    </lineage>
</organism>
<sequence>MTLWPENSYSTKQTHLNKGTTMKNSRIPLIALSLSGALAIPTAQASNISVGSNTWTASGAAGLIYGDSTVHNSPTGNAQFGYVSTSGGVYGVSPLVLRDEGRGTENQTNGSKIQSNAFNASANDTLTLQFNYVSTDGRGYDDYAWARLVNADTNNTIAWLFTARSTNSANGNVVPGNVLNRQLDNNLPDELDAVLNDGNTVGFDVAGTNWIPLGSSSGICWDNANTCGPTGWIKSAYSFAASGSYFLEFGVINWGDEAFDTALAFDFGGLQQVNFSGVTLVPPPATVPLPGGFFLMSVGVGLMHAMSRKNKFRGQA</sequence>
<evidence type="ECO:0000313" key="2">
    <source>
        <dbReference type="Proteomes" id="UP000030512"/>
    </source>
</evidence>
<accession>A0A126T230</accession>
<keyword evidence="2" id="KW-1185">Reference proteome</keyword>
<dbReference type="AlphaFoldDB" id="A0A126T230"/>
<dbReference type="Proteomes" id="UP000030512">
    <property type="component" value="Chromosome"/>
</dbReference>
<reference evidence="1 2" key="1">
    <citation type="journal article" date="2015" name="Environ. Microbiol.">
        <title>Methane oxidation coupled to nitrate reduction under hypoxia by the Gammaproteobacterium Methylomonas denitrificans, sp. nov. type strain FJG1.</title>
        <authorList>
            <person name="Kits K.D."/>
            <person name="Klotz M.G."/>
            <person name="Stein L.Y."/>
        </authorList>
    </citation>
    <scope>NUCLEOTIDE SEQUENCE [LARGE SCALE GENOMIC DNA]</scope>
    <source>
        <strain evidence="1 2">FJG1</strain>
    </source>
</reference>
<dbReference type="NCBIfam" id="NF038132">
    <property type="entry name" value="PEP_NF038132"/>
    <property type="match status" value="1"/>
</dbReference>
<dbReference type="STRING" id="1538553.JT25_006495"/>
<gene>
    <name evidence="1" type="ORF">JT25_006495</name>
</gene>
<dbReference type="EMBL" id="CP014476">
    <property type="protein sequence ID" value="AMK76142.1"/>
    <property type="molecule type" value="Genomic_DNA"/>
</dbReference>
<name>A0A126T230_9GAMM</name>
<proteinExistence type="predicted"/>
<evidence type="ECO:0000313" key="1">
    <source>
        <dbReference type="EMBL" id="AMK76142.1"/>
    </source>
</evidence>
<evidence type="ECO:0008006" key="3">
    <source>
        <dbReference type="Google" id="ProtNLM"/>
    </source>
</evidence>
<dbReference type="KEGG" id="mdn:JT25_006495"/>
<protein>
    <recommendedName>
        <fullName evidence="3">PEP-CTERM sorting domain-containing protein</fullName>
    </recommendedName>
</protein>